<dbReference type="InterPro" id="IPR046676">
    <property type="entry name" value="DUF6546"/>
</dbReference>
<reference evidence="2 3" key="1">
    <citation type="submission" date="2021-02" db="EMBL/GenBank/DDBJ databases">
        <title>Pan-genome distribution and transcriptional activeness of fungal secondary metabolism genes in Aspergillus section Fumigati.</title>
        <authorList>
            <person name="Takahashi H."/>
            <person name="Umemura M."/>
            <person name="Ninomiya A."/>
            <person name="Kusuya Y."/>
            <person name="Urayama S."/>
            <person name="Shimizu M."/>
            <person name="Watanabe A."/>
            <person name="Kamei K."/>
            <person name="Yaguchi T."/>
            <person name="Hagiwara D."/>
        </authorList>
    </citation>
    <scope>NUCLEOTIDE SEQUENCE [LARGE SCALE GENOMIC DNA]</scope>
    <source>
        <strain evidence="2 3">IFM 47045</strain>
    </source>
</reference>
<evidence type="ECO:0000313" key="2">
    <source>
        <dbReference type="EMBL" id="GIK07117.1"/>
    </source>
</evidence>
<protein>
    <recommendedName>
        <fullName evidence="1">DUF6546 domain-containing protein</fullName>
    </recommendedName>
</protein>
<gene>
    <name evidence="2" type="ORF">Aspvir_002772</name>
</gene>
<dbReference type="RefSeq" id="XP_043130303.1">
    <property type="nucleotide sequence ID" value="XM_043274368.1"/>
</dbReference>
<organism evidence="2 3">
    <name type="scientific">Aspergillus viridinutans</name>
    <dbReference type="NCBI Taxonomy" id="75553"/>
    <lineage>
        <taxon>Eukaryota</taxon>
        <taxon>Fungi</taxon>
        <taxon>Dikarya</taxon>
        <taxon>Ascomycota</taxon>
        <taxon>Pezizomycotina</taxon>
        <taxon>Eurotiomycetes</taxon>
        <taxon>Eurotiomycetidae</taxon>
        <taxon>Eurotiales</taxon>
        <taxon>Aspergillaceae</taxon>
        <taxon>Aspergillus</taxon>
        <taxon>Aspergillus subgen. Fumigati</taxon>
    </lineage>
</organism>
<dbReference type="Pfam" id="PF20183">
    <property type="entry name" value="DUF6546"/>
    <property type="match status" value="1"/>
</dbReference>
<dbReference type="Proteomes" id="UP000710440">
    <property type="component" value="Unassembled WGS sequence"/>
</dbReference>
<evidence type="ECO:0000259" key="1">
    <source>
        <dbReference type="Pfam" id="PF20183"/>
    </source>
</evidence>
<comment type="caution">
    <text evidence="2">The sequence shown here is derived from an EMBL/GenBank/DDBJ whole genome shotgun (WGS) entry which is preliminary data.</text>
</comment>
<dbReference type="GeneID" id="66930754"/>
<sequence>MWQYWLPLEIVISYLDVATNSSLVPYATVSREWQACIEQRTFAKINLNDPQRLEEFRQIVACNKQKRIYVQEIHLLIPIEPYDIKAHAYFETVAEHNRNNKIFVQTIQNILQILATWPENQRGIKLFIQAQSPSDPIRGDKQRLKRARYTPHEDLLDRRFERSYLQVSEEDLKRLPPVVAVTTLVIYGGMRFERLIRPSATAVIASKMPRLQIMAVNLKDNEKRDQELRKRDQDDFANSFHLMPPSVRRFNLVFYNEAPRNEAFQPINLVEGKIEDLFSAQLRAFSQQLTSLSLDSAVIGKELFWPVNDDGNPQLPYWPNLTILSLDYQPTSPSGEWYFERDPNEDLGFEVDEREETLLPDYLQPAPEDQRPRFLRSKASVKLIQEFYISAGRAAQRMPRLQYMDLKCSPGLISHQFEYQVEEKGATATWTDLAGYAPEECVVQAWRDAAFEHTGMESSLEVKLVGRTGTT</sequence>
<proteinExistence type="predicted"/>
<dbReference type="OrthoDB" id="4449513at2759"/>
<name>A0A9P3C3V7_ASPVI</name>
<feature type="domain" description="DUF6546" evidence="1">
    <location>
        <begin position="374"/>
        <end position="460"/>
    </location>
</feature>
<dbReference type="AlphaFoldDB" id="A0A9P3C3V7"/>
<accession>A0A9P3C3V7</accession>
<evidence type="ECO:0000313" key="3">
    <source>
        <dbReference type="Proteomes" id="UP000710440"/>
    </source>
</evidence>
<keyword evidence="3" id="KW-1185">Reference proteome</keyword>
<dbReference type="EMBL" id="BOPL01000012">
    <property type="protein sequence ID" value="GIK07117.1"/>
    <property type="molecule type" value="Genomic_DNA"/>
</dbReference>